<protein>
    <submittedName>
        <fullName evidence="4">Uncharacterized protein</fullName>
    </submittedName>
</protein>
<evidence type="ECO:0000313" key="5">
    <source>
        <dbReference type="Proteomes" id="UP000663852"/>
    </source>
</evidence>
<dbReference type="Gene3D" id="3.90.176.10">
    <property type="entry name" value="Toxin ADP-ribosyltransferase, Chain A, domain 1"/>
    <property type="match status" value="1"/>
</dbReference>
<dbReference type="AlphaFoldDB" id="A0A815L7K7"/>
<organism evidence="4 5">
    <name type="scientific">Adineta ricciae</name>
    <name type="common">Rotifer</name>
    <dbReference type="NCBI Taxonomy" id="249248"/>
    <lineage>
        <taxon>Eukaryota</taxon>
        <taxon>Metazoa</taxon>
        <taxon>Spiralia</taxon>
        <taxon>Gnathifera</taxon>
        <taxon>Rotifera</taxon>
        <taxon>Eurotatoria</taxon>
        <taxon>Bdelloidea</taxon>
        <taxon>Adinetida</taxon>
        <taxon>Adinetidae</taxon>
        <taxon>Adineta</taxon>
    </lineage>
</organism>
<evidence type="ECO:0000256" key="2">
    <source>
        <dbReference type="ARBA" id="ARBA00022803"/>
    </source>
</evidence>
<sequence length="787" mass="93354">MQSCDKKGLDDVETNVIDYRLQSVEQLERENEIGKTIFTERSRVVNLESITAVLLDPDLEAVRQLEKKVKDIIDYVELFDNPTKCEEYMRQIKYEGIIFIVSSLLVTSIISNIHDLQQLHAIYVYNQSKTKIKEDWIEKNCTKLGGLFIDSNELIQYLILNRSRLVKTLADDTEFLFKKPEIERTVIGKAFQYGLHPFVRLLLDHPINRNRGKEKLINYVKSYYKDNASEMKKILDFEEKYIPNDVILWYTKDSFIFRILNKALRLQNYEIIFLFRFFIIDLWNQIECENWKYFQVHSDFPIVCYRGQMMTKSEIENLKKLNLVTLNTFLSTSRNREVALMFTDQNQTSTKNILQSVLFVISIENWTKDCKYPLFADITSLSSFREEEETLFMAGAEFDITSVEFNQTKLLWIINLKLRQTPTWSFFEEKESHHASILECGLSLFEYNNHNSSSQVEQYFTAVLNEFSFSDRYVFACYTGLGLIALFSKNYDLALEYFHKCLDISKNNFEENFNLMSLVLCFIGNVYRERNDYNVALDWYEKALKSKFYCYLKYSLPVPYLFNDYPLFNIAFVYKLKGDVHQAWKTYENFIENSSNIDDFDEEITYSRICTVFTDNTNFDTNMEQSKMFINISFDYMIKHNSNAVFTAYKLLAIEYFNNKCYQLSLELFNLQRILLLNYGSSEYGQSALNYQWTAKVYLRIGHIDMGIQSYKEALERIVVYFSIYAEFTDILTYRDYEETLSFFLNDKANNLNNVEIESVYENIQRRYILKSSELRFIKNLVSVYSQ</sequence>
<keyword evidence="2 3" id="KW-0802">TPR repeat</keyword>
<proteinExistence type="predicted"/>
<dbReference type="InterPro" id="IPR019734">
    <property type="entry name" value="TPR_rpt"/>
</dbReference>
<gene>
    <name evidence="4" type="ORF">EDS130_LOCUS36342</name>
</gene>
<evidence type="ECO:0000256" key="3">
    <source>
        <dbReference type="PROSITE-ProRule" id="PRU00339"/>
    </source>
</evidence>
<feature type="repeat" description="TPR" evidence="3">
    <location>
        <begin position="475"/>
        <end position="508"/>
    </location>
</feature>
<dbReference type="PANTHER" id="PTHR45641:SF1">
    <property type="entry name" value="AAA+ ATPASE DOMAIN-CONTAINING PROTEIN"/>
    <property type="match status" value="1"/>
</dbReference>
<dbReference type="Proteomes" id="UP000663852">
    <property type="component" value="Unassembled WGS sequence"/>
</dbReference>
<dbReference type="PROSITE" id="PS50005">
    <property type="entry name" value="TPR"/>
    <property type="match status" value="1"/>
</dbReference>
<dbReference type="EMBL" id="CAJNOJ010000336">
    <property type="protein sequence ID" value="CAF1405725.1"/>
    <property type="molecule type" value="Genomic_DNA"/>
</dbReference>
<reference evidence="4" key="1">
    <citation type="submission" date="2021-02" db="EMBL/GenBank/DDBJ databases">
        <authorList>
            <person name="Nowell W R."/>
        </authorList>
    </citation>
    <scope>NUCLEOTIDE SEQUENCE</scope>
</reference>
<accession>A0A815L7K7</accession>
<evidence type="ECO:0000313" key="4">
    <source>
        <dbReference type="EMBL" id="CAF1405725.1"/>
    </source>
</evidence>
<dbReference type="Gene3D" id="1.25.40.10">
    <property type="entry name" value="Tetratricopeptide repeat domain"/>
    <property type="match status" value="1"/>
</dbReference>
<dbReference type="Pfam" id="PF13424">
    <property type="entry name" value="TPR_12"/>
    <property type="match status" value="1"/>
</dbReference>
<dbReference type="SUPFAM" id="SSF48452">
    <property type="entry name" value="TPR-like"/>
    <property type="match status" value="2"/>
</dbReference>
<name>A0A815L7K7_ADIRI</name>
<dbReference type="SUPFAM" id="SSF56399">
    <property type="entry name" value="ADP-ribosylation"/>
    <property type="match status" value="1"/>
</dbReference>
<keyword evidence="1" id="KW-0677">Repeat</keyword>
<dbReference type="SMART" id="SM00028">
    <property type="entry name" value="TPR"/>
    <property type="match status" value="3"/>
</dbReference>
<evidence type="ECO:0000256" key="1">
    <source>
        <dbReference type="ARBA" id="ARBA00022737"/>
    </source>
</evidence>
<comment type="caution">
    <text evidence="4">The sequence shown here is derived from an EMBL/GenBank/DDBJ whole genome shotgun (WGS) entry which is preliminary data.</text>
</comment>
<dbReference type="InterPro" id="IPR011990">
    <property type="entry name" value="TPR-like_helical_dom_sf"/>
</dbReference>
<dbReference type="PANTHER" id="PTHR45641">
    <property type="entry name" value="TETRATRICOPEPTIDE REPEAT PROTEIN (AFU_ORTHOLOGUE AFUA_6G03870)"/>
    <property type="match status" value="1"/>
</dbReference>